<dbReference type="OrthoDB" id="9764149at2"/>
<feature type="domain" description="S1 motif" evidence="9">
    <location>
        <begin position="620"/>
        <end position="700"/>
    </location>
</feature>
<dbReference type="InterPro" id="IPR011805">
    <property type="entry name" value="RNase_R"/>
</dbReference>
<evidence type="ECO:0000313" key="11">
    <source>
        <dbReference type="Proteomes" id="UP000063964"/>
    </source>
</evidence>
<dbReference type="KEGG" id="doa:AXF15_07160"/>
<gene>
    <name evidence="8" type="primary">rnr</name>
    <name evidence="10" type="ORF">AXF15_07160</name>
</gene>
<dbReference type="EC" id="3.1.13.1" evidence="8"/>
<keyword evidence="7 8" id="KW-0694">RNA-binding</keyword>
<comment type="similarity">
    <text evidence="8">Belongs to the RNR ribonuclease family. RNase R subfamily.</text>
</comment>
<evidence type="ECO:0000256" key="3">
    <source>
        <dbReference type="ARBA" id="ARBA00022490"/>
    </source>
</evidence>
<dbReference type="Pfam" id="PF08206">
    <property type="entry name" value="OB_RNB"/>
    <property type="match status" value="1"/>
</dbReference>
<dbReference type="GO" id="GO:0003723">
    <property type="term" value="F:RNA binding"/>
    <property type="evidence" value="ECO:0007669"/>
    <property type="project" value="UniProtKB-UniRule"/>
</dbReference>
<keyword evidence="3 8" id="KW-0963">Cytoplasm</keyword>
<protein>
    <recommendedName>
        <fullName evidence="8">Ribonuclease R</fullName>
        <shortName evidence="8">RNase R</shortName>
        <ecNumber evidence="8">3.1.13.1</ecNumber>
    </recommendedName>
</protein>
<dbReference type="GO" id="GO:0008859">
    <property type="term" value="F:exoribonuclease II activity"/>
    <property type="evidence" value="ECO:0007669"/>
    <property type="project" value="UniProtKB-UniRule"/>
</dbReference>
<dbReference type="InterPro" id="IPR013223">
    <property type="entry name" value="RNase_B_OB_dom"/>
</dbReference>
<dbReference type="GO" id="GO:0006402">
    <property type="term" value="P:mRNA catabolic process"/>
    <property type="evidence" value="ECO:0007669"/>
    <property type="project" value="TreeGrafter"/>
</dbReference>
<dbReference type="Proteomes" id="UP000063964">
    <property type="component" value="Chromosome"/>
</dbReference>
<dbReference type="PANTHER" id="PTHR23355:SF9">
    <property type="entry name" value="DIS3-LIKE EXONUCLEASE 2"/>
    <property type="match status" value="1"/>
</dbReference>
<dbReference type="PROSITE" id="PS50126">
    <property type="entry name" value="S1"/>
    <property type="match status" value="1"/>
</dbReference>
<dbReference type="CDD" id="cd04471">
    <property type="entry name" value="S1_RNase_R"/>
    <property type="match status" value="1"/>
</dbReference>
<dbReference type="PANTHER" id="PTHR23355">
    <property type="entry name" value="RIBONUCLEASE"/>
    <property type="match status" value="1"/>
</dbReference>
<comment type="catalytic activity">
    <reaction evidence="1 8">
        <text>Exonucleolytic cleavage in the 3'- to 5'-direction to yield nucleoside 5'-phosphates.</text>
        <dbReference type="EC" id="3.1.13.1"/>
    </reaction>
</comment>
<dbReference type="InterPro" id="IPR012340">
    <property type="entry name" value="NA-bd_OB-fold"/>
</dbReference>
<dbReference type="STRING" id="888061.AXF15_07160"/>
<comment type="subcellular location">
    <subcellularLocation>
        <location evidence="2 8">Cytoplasm</location>
    </subcellularLocation>
</comment>
<organism evidence="10 11">
    <name type="scientific">Desulfomicrobium orale DSM 12838</name>
    <dbReference type="NCBI Taxonomy" id="888061"/>
    <lineage>
        <taxon>Bacteria</taxon>
        <taxon>Pseudomonadati</taxon>
        <taxon>Thermodesulfobacteriota</taxon>
        <taxon>Desulfovibrionia</taxon>
        <taxon>Desulfovibrionales</taxon>
        <taxon>Desulfomicrobiaceae</taxon>
        <taxon>Desulfomicrobium</taxon>
    </lineage>
</organism>
<dbReference type="InterPro" id="IPR001900">
    <property type="entry name" value="RNase_II/R"/>
</dbReference>
<dbReference type="RefSeq" id="WP_066605293.1">
    <property type="nucleotide sequence ID" value="NZ_CP014230.1"/>
</dbReference>
<dbReference type="NCBIfam" id="TIGR02063">
    <property type="entry name" value="RNase_R"/>
    <property type="match status" value="1"/>
</dbReference>
<keyword evidence="11" id="KW-1185">Reference proteome</keyword>
<evidence type="ECO:0000256" key="1">
    <source>
        <dbReference type="ARBA" id="ARBA00001849"/>
    </source>
</evidence>
<evidence type="ECO:0000256" key="6">
    <source>
        <dbReference type="ARBA" id="ARBA00022839"/>
    </source>
</evidence>
<evidence type="ECO:0000313" key="10">
    <source>
        <dbReference type="EMBL" id="AMD92901.1"/>
    </source>
</evidence>
<dbReference type="SMART" id="SM00955">
    <property type="entry name" value="RNB"/>
    <property type="match status" value="1"/>
</dbReference>
<dbReference type="SUPFAM" id="SSF50249">
    <property type="entry name" value="Nucleic acid-binding proteins"/>
    <property type="match status" value="3"/>
</dbReference>
<name>A0A109W5Z2_9BACT</name>
<dbReference type="NCBIfam" id="TIGR00358">
    <property type="entry name" value="3_prime_RNase"/>
    <property type="match status" value="1"/>
</dbReference>
<dbReference type="InterPro" id="IPR050180">
    <property type="entry name" value="RNR_Ribonuclease"/>
</dbReference>
<evidence type="ECO:0000256" key="4">
    <source>
        <dbReference type="ARBA" id="ARBA00022722"/>
    </source>
</evidence>
<reference evidence="11" key="1">
    <citation type="submission" date="2016-02" db="EMBL/GenBank/DDBJ databases">
        <authorList>
            <person name="Holder M.E."/>
            <person name="Ajami N.J."/>
            <person name="Petrosino J.F."/>
        </authorList>
    </citation>
    <scope>NUCLEOTIDE SEQUENCE [LARGE SCALE GENOMIC DNA]</scope>
    <source>
        <strain evidence="11">DSM 12838</strain>
    </source>
</reference>
<evidence type="ECO:0000256" key="7">
    <source>
        <dbReference type="ARBA" id="ARBA00022884"/>
    </source>
</evidence>
<accession>A0A109W5Z2</accession>
<comment type="function">
    <text evidence="8">3'-5' exoribonuclease that releases 5'-nucleoside monophosphates and is involved in maturation of structured RNAs.</text>
</comment>
<dbReference type="Pfam" id="PF00773">
    <property type="entry name" value="RNB"/>
    <property type="match status" value="1"/>
</dbReference>
<dbReference type="SMART" id="SM00316">
    <property type="entry name" value="S1"/>
    <property type="match status" value="1"/>
</dbReference>
<proteinExistence type="inferred from homology"/>
<dbReference type="InterPro" id="IPR011129">
    <property type="entry name" value="CSD"/>
</dbReference>
<dbReference type="Gene3D" id="2.40.50.140">
    <property type="entry name" value="Nucleic acid-binding proteins"/>
    <property type="match status" value="2"/>
</dbReference>
<dbReference type="SMART" id="SM00357">
    <property type="entry name" value="CSP"/>
    <property type="match status" value="1"/>
</dbReference>
<dbReference type="InterPro" id="IPR004476">
    <property type="entry name" value="RNase_II/RNase_R"/>
</dbReference>
<dbReference type="AlphaFoldDB" id="A0A109W5Z2"/>
<evidence type="ECO:0000256" key="2">
    <source>
        <dbReference type="ARBA" id="ARBA00004496"/>
    </source>
</evidence>
<dbReference type="HAMAP" id="MF_01895">
    <property type="entry name" value="RNase_R"/>
    <property type="match status" value="1"/>
</dbReference>
<keyword evidence="5 8" id="KW-0378">Hydrolase</keyword>
<keyword evidence="6 8" id="KW-0269">Exonuclease</keyword>
<dbReference type="InterPro" id="IPR003029">
    <property type="entry name" value="S1_domain"/>
</dbReference>
<keyword evidence="4 8" id="KW-0540">Nuclease</keyword>
<dbReference type="GO" id="GO:0005829">
    <property type="term" value="C:cytosol"/>
    <property type="evidence" value="ECO:0007669"/>
    <property type="project" value="UniProtKB-ARBA"/>
</dbReference>
<evidence type="ECO:0000256" key="8">
    <source>
        <dbReference type="HAMAP-Rule" id="MF_01895"/>
    </source>
</evidence>
<sequence length="701" mass="77842">MPSPKQSPRKFSVKALLDLLRDSGKPVAPKTIFGFFGADAALKKRIKSTLAQQLENGGIVRTGKGYGLMEALPRMSGVLDVRRSGVGYLIPDDRSREDLFIHPRNFGGAWPGDRVEAVLDATRRREATEGRIVAVLERAARTLTVRVGRRIRAGRYFCQPVDSRMSFAALVDTTALDAPEKGDILIVSPEKEQEAGVWLCTALRRLGVERDLTTQELLVKAGHGIPERFPESVLREADGLPPDPLPGEWQGRADLRAVPLVTIDGETARDFDDAVYVEQEENGYRLLVAIADVAHYVREGSELDVEALARGNSCYFPLSVEPMLPEALSNGLCSLRPGVPRLAVVADMRYSRGGEPVQSRFYEAVISSHARLTYTQVQAALDGDAAAVPGNLLLMLHDARELAEAFLRCRIGRGCLDFDVPEIRIRQEGGEVLVDTAVRLFSHRLIEEFMIAANERVAEHLKERGRVFPYRVHPRPDERKLEALGRLLAGTSLADRLPPVLDQSGLQALSRAARGTDMEYAVGRLILRTMMLAQYAPENDGHYGLASEAYCHFTSPIRRYADLLVHRALKRMLAGQPEARTPEELQSVCDSLNTCERKAMEAEREIQKRAAILALEKRLGETMRGVISGVADFGFWVELTDMPVDGLVRLATLDEYYSFDPKRQELLGQRTGRAFRLGLIVDVTLDAVNLERVEINFTLAE</sequence>
<dbReference type="EMBL" id="CP014230">
    <property type="protein sequence ID" value="AMD92901.1"/>
    <property type="molecule type" value="Genomic_DNA"/>
</dbReference>
<evidence type="ECO:0000259" key="9">
    <source>
        <dbReference type="PROSITE" id="PS50126"/>
    </source>
</evidence>
<evidence type="ECO:0000256" key="5">
    <source>
        <dbReference type="ARBA" id="ARBA00022801"/>
    </source>
</evidence>